<feature type="transmembrane region" description="Helical" evidence="9">
    <location>
        <begin position="43"/>
        <end position="66"/>
    </location>
</feature>
<evidence type="ECO:0000256" key="6">
    <source>
        <dbReference type="ARBA" id="ARBA00023170"/>
    </source>
</evidence>
<evidence type="ECO:0000256" key="1">
    <source>
        <dbReference type="ARBA" id="ARBA00004141"/>
    </source>
</evidence>
<name>E4X5P5_OIKDI</name>
<organism evidence="11">
    <name type="scientific">Oikopleura dioica</name>
    <name type="common">Tunicate</name>
    <dbReference type="NCBI Taxonomy" id="34765"/>
    <lineage>
        <taxon>Eukaryota</taxon>
        <taxon>Metazoa</taxon>
        <taxon>Chordata</taxon>
        <taxon>Tunicata</taxon>
        <taxon>Appendicularia</taxon>
        <taxon>Copelata</taxon>
        <taxon>Oikopleuridae</taxon>
        <taxon>Oikopleura</taxon>
    </lineage>
</organism>
<feature type="transmembrane region" description="Helical" evidence="9">
    <location>
        <begin position="155"/>
        <end position="176"/>
    </location>
</feature>
<dbReference type="PROSITE" id="PS00237">
    <property type="entry name" value="G_PROTEIN_RECEP_F1_1"/>
    <property type="match status" value="1"/>
</dbReference>
<keyword evidence="7 8" id="KW-0807">Transducer</keyword>
<dbReference type="InParanoid" id="E4X5P5"/>
<dbReference type="PANTHER" id="PTHR10489:SF932">
    <property type="entry name" value="G-PROTEIN COUPLED RECEPTORS FAMILY 1 PROFILE DOMAIN-CONTAINING PROTEIN"/>
    <property type="match status" value="1"/>
</dbReference>
<dbReference type="PANTHER" id="PTHR10489">
    <property type="entry name" value="CELL ADHESION MOLECULE"/>
    <property type="match status" value="1"/>
</dbReference>
<keyword evidence="3 9" id="KW-1133">Transmembrane helix</keyword>
<dbReference type="AlphaFoldDB" id="E4X5P5"/>
<evidence type="ECO:0000256" key="5">
    <source>
        <dbReference type="ARBA" id="ARBA00023136"/>
    </source>
</evidence>
<dbReference type="PRINTS" id="PR00237">
    <property type="entry name" value="GPCRRHODOPSN"/>
</dbReference>
<feature type="transmembrane region" description="Helical" evidence="9">
    <location>
        <begin position="78"/>
        <end position="99"/>
    </location>
</feature>
<feature type="domain" description="G-protein coupled receptors family 1 profile" evidence="10">
    <location>
        <begin position="55"/>
        <end position="226"/>
    </location>
</feature>
<protein>
    <recommendedName>
        <fullName evidence="10">G-protein coupled receptors family 1 profile domain-containing protein</fullName>
    </recommendedName>
</protein>
<evidence type="ECO:0000313" key="11">
    <source>
        <dbReference type="EMBL" id="CBY07520.1"/>
    </source>
</evidence>
<comment type="similarity">
    <text evidence="8">Belongs to the G-protein coupled receptor 1 family.</text>
</comment>
<dbReference type="OrthoDB" id="9874829at2759"/>
<dbReference type="GO" id="GO:0016020">
    <property type="term" value="C:membrane"/>
    <property type="evidence" value="ECO:0007669"/>
    <property type="project" value="UniProtKB-SubCell"/>
</dbReference>
<dbReference type="PROSITE" id="PS50262">
    <property type="entry name" value="G_PROTEIN_RECEP_F1_2"/>
    <property type="match status" value="1"/>
</dbReference>
<sequence>MNSEEYYYSESDFNFTAYDINEYIESFVTENTKNDASRVFLDIFYTTTFLVGIIGNMFVLILNTIGNDKIAANPSTKGIISLAVANLFHLMSIPFLLIPKQKQPSIGVIGCKILRSNDYISFLASTLILALLSLDRFGLICFAQNSLVKRLLRISWLKCVACLLLSMLFALPMIIFSEYDSETKDCIVRFPDQYTENISENFEFSGNITELNEIGYCHKFSFFNNY</sequence>
<dbReference type="InterPro" id="IPR017452">
    <property type="entry name" value="GPCR_Rhodpsn_7TM"/>
</dbReference>
<feature type="transmembrane region" description="Helical" evidence="9">
    <location>
        <begin position="119"/>
        <end position="143"/>
    </location>
</feature>
<comment type="subcellular location">
    <subcellularLocation>
        <location evidence="1">Membrane</location>
        <topology evidence="1">Multi-pass membrane protein</topology>
    </subcellularLocation>
</comment>
<keyword evidence="6 8" id="KW-0675">Receptor</keyword>
<evidence type="ECO:0000256" key="4">
    <source>
        <dbReference type="ARBA" id="ARBA00023040"/>
    </source>
</evidence>
<evidence type="ECO:0000256" key="8">
    <source>
        <dbReference type="RuleBase" id="RU000688"/>
    </source>
</evidence>
<proteinExistence type="inferred from homology"/>
<dbReference type="InterPro" id="IPR050119">
    <property type="entry name" value="CCR1-9-like"/>
</dbReference>
<dbReference type="Gene3D" id="1.20.1070.10">
    <property type="entry name" value="Rhodopsin 7-helix transmembrane proteins"/>
    <property type="match status" value="1"/>
</dbReference>
<keyword evidence="12" id="KW-1185">Reference proteome</keyword>
<keyword evidence="5 9" id="KW-0472">Membrane</keyword>
<gene>
    <name evidence="11" type="ORF">GSOID_T00002499001</name>
</gene>
<evidence type="ECO:0000259" key="10">
    <source>
        <dbReference type="PROSITE" id="PS50262"/>
    </source>
</evidence>
<evidence type="ECO:0000256" key="9">
    <source>
        <dbReference type="SAM" id="Phobius"/>
    </source>
</evidence>
<accession>E4X5P5</accession>
<dbReference type="GO" id="GO:0004930">
    <property type="term" value="F:G protein-coupled receptor activity"/>
    <property type="evidence" value="ECO:0007669"/>
    <property type="project" value="UniProtKB-KW"/>
</dbReference>
<dbReference type="Proteomes" id="UP000001307">
    <property type="component" value="Unassembled WGS sequence"/>
</dbReference>
<evidence type="ECO:0000256" key="7">
    <source>
        <dbReference type="ARBA" id="ARBA00023224"/>
    </source>
</evidence>
<evidence type="ECO:0000313" key="12">
    <source>
        <dbReference type="Proteomes" id="UP000001307"/>
    </source>
</evidence>
<dbReference type="EMBL" id="FN653026">
    <property type="protein sequence ID" value="CBY07520.1"/>
    <property type="molecule type" value="Genomic_DNA"/>
</dbReference>
<evidence type="ECO:0000256" key="3">
    <source>
        <dbReference type="ARBA" id="ARBA00022989"/>
    </source>
</evidence>
<reference evidence="11" key="1">
    <citation type="journal article" date="2010" name="Science">
        <title>Plasticity of animal genome architecture unmasked by rapid evolution of a pelagic tunicate.</title>
        <authorList>
            <person name="Denoeud F."/>
            <person name="Henriet S."/>
            <person name="Mungpakdee S."/>
            <person name="Aury J.M."/>
            <person name="Da Silva C."/>
            <person name="Brinkmann H."/>
            <person name="Mikhaleva J."/>
            <person name="Olsen L.C."/>
            <person name="Jubin C."/>
            <person name="Canestro C."/>
            <person name="Bouquet J.M."/>
            <person name="Danks G."/>
            <person name="Poulain J."/>
            <person name="Campsteijn C."/>
            <person name="Adamski M."/>
            <person name="Cross I."/>
            <person name="Yadetie F."/>
            <person name="Muffato M."/>
            <person name="Louis A."/>
            <person name="Butcher S."/>
            <person name="Tsagkogeorga G."/>
            <person name="Konrad A."/>
            <person name="Singh S."/>
            <person name="Jensen M.F."/>
            <person name="Cong E.H."/>
            <person name="Eikeseth-Otteraa H."/>
            <person name="Noel B."/>
            <person name="Anthouard V."/>
            <person name="Porcel B.M."/>
            <person name="Kachouri-Lafond R."/>
            <person name="Nishino A."/>
            <person name="Ugolini M."/>
            <person name="Chourrout P."/>
            <person name="Nishida H."/>
            <person name="Aasland R."/>
            <person name="Huzurbazar S."/>
            <person name="Westhof E."/>
            <person name="Delsuc F."/>
            <person name="Lehrach H."/>
            <person name="Reinhardt R."/>
            <person name="Weissenbach J."/>
            <person name="Roy S.W."/>
            <person name="Artiguenave F."/>
            <person name="Postlethwait J.H."/>
            <person name="Manak J.R."/>
            <person name="Thompson E.M."/>
            <person name="Jaillon O."/>
            <person name="Du Pasquier L."/>
            <person name="Boudinot P."/>
            <person name="Liberles D.A."/>
            <person name="Volff J.N."/>
            <person name="Philippe H."/>
            <person name="Lenhard B."/>
            <person name="Roest Crollius H."/>
            <person name="Wincker P."/>
            <person name="Chourrout D."/>
        </authorList>
    </citation>
    <scope>NUCLEOTIDE SEQUENCE [LARGE SCALE GENOMIC DNA]</scope>
</reference>
<dbReference type="Pfam" id="PF00001">
    <property type="entry name" value="7tm_1"/>
    <property type="match status" value="1"/>
</dbReference>
<dbReference type="InterPro" id="IPR000276">
    <property type="entry name" value="GPCR_Rhodpsn"/>
</dbReference>
<evidence type="ECO:0000256" key="2">
    <source>
        <dbReference type="ARBA" id="ARBA00022692"/>
    </source>
</evidence>
<keyword evidence="4 8" id="KW-0297">G-protein coupled receptor</keyword>
<keyword evidence="2 8" id="KW-0812">Transmembrane</keyword>
<dbReference type="SUPFAM" id="SSF81321">
    <property type="entry name" value="Family A G protein-coupled receptor-like"/>
    <property type="match status" value="1"/>
</dbReference>